<dbReference type="STRING" id="310782.SAMN05216499_102394"/>
<reference evidence="1 2" key="1">
    <citation type="submission" date="2016-11" db="EMBL/GenBank/DDBJ databases">
        <authorList>
            <person name="Jaros S."/>
            <person name="Januszkiewicz K."/>
            <person name="Wedrychowicz H."/>
        </authorList>
    </citation>
    <scope>NUCLEOTIDE SEQUENCE [LARGE SCALE GENOMIC DNA]</scope>
    <source>
        <strain evidence="1 2">CGMCC 4.2025</strain>
    </source>
</reference>
<sequence>MPVTTLDPTTALVVVDLQKGVAGLPADAMTTARS</sequence>
<proteinExistence type="predicted"/>
<keyword evidence="2" id="KW-1185">Reference proteome</keyword>
<protein>
    <recommendedName>
        <fullName evidence="3">Hydrolase</fullName>
    </recommendedName>
</protein>
<dbReference type="Proteomes" id="UP000184111">
    <property type="component" value="Unassembled WGS sequence"/>
</dbReference>
<dbReference type="EMBL" id="FRBI01000002">
    <property type="protein sequence ID" value="SHL04356.1"/>
    <property type="molecule type" value="Genomic_DNA"/>
</dbReference>
<name>A0A1M6XEI1_9ACTN</name>
<evidence type="ECO:0008006" key="3">
    <source>
        <dbReference type="Google" id="ProtNLM"/>
    </source>
</evidence>
<evidence type="ECO:0000313" key="1">
    <source>
        <dbReference type="EMBL" id="SHL04356.1"/>
    </source>
</evidence>
<evidence type="ECO:0000313" key="2">
    <source>
        <dbReference type="Proteomes" id="UP000184111"/>
    </source>
</evidence>
<gene>
    <name evidence="1" type="ORF">SAMN05216499_102394</name>
</gene>
<organism evidence="1 2">
    <name type="scientific">Actinacidiphila paucisporea</name>
    <dbReference type="NCBI Taxonomy" id="310782"/>
    <lineage>
        <taxon>Bacteria</taxon>
        <taxon>Bacillati</taxon>
        <taxon>Actinomycetota</taxon>
        <taxon>Actinomycetes</taxon>
        <taxon>Kitasatosporales</taxon>
        <taxon>Streptomycetaceae</taxon>
        <taxon>Actinacidiphila</taxon>
    </lineage>
</organism>
<accession>A0A1M6XEI1</accession>
<dbReference type="AlphaFoldDB" id="A0A1M6XEI1"/>